<dbReference type="PROSITE" id="PS50977">
    <property type="entry name" value="HTH_TETR_2"/>
    <property type="match status" value="1"/>
</dbReference>
<dbReference type="PANTHER" id="PTHR30055">
    <property type="entry name" value="HTH-TYPE TRANSCRIPTIONAL REGULATOR RUTR"/>
    <property type="match status" value="1"/>
</dbReference>
<dbReference type="SUPFAM" id="SSF48498">
    <property type="entry name" value="Tetracyclin repressor-like, C-terminal domain"/>
    <property type="match status" value="1"/>
</dbReference>
<dbReference type="InterPro" id="IPR011075">
    <property type="entry name" value="TetR_C"/>
</dbReference>
<evidence type="ECO:0000313" key="6">
    <source>
        <dbReference type="EMBL" id="STZ58703.1"/>
    </source>
</evidence>
<evidence type="ECO:0000256" key="3">
    <source>
        <dbReference type="ARBA" id="ARBA00023163"/>
    </source>
</evidence>
<protein>
    <submittedName>
        <fullName evidence="6">Transcriptional regulator</fullName>
    </submittedName>
</protein>
<dbReference type="RefSeq" id="WP_115278433.1">
    <property type="nucleotide sequence ID" value="NZ_AP022600.1"/>
</dbReference>
<dbReference type="GO" id="GO:0003700">
    <property type="term" value="F:DNA-binding transcription factor activity"/>
    <property type="evidence" value="ECO:0007669"/>
    <property type="project" value="TreeGrafter"/>
</dbReference>
<dbReference type="GO" id="GO:0000976">
    <property type="term" value="F:transcription cis-regulatory region binding"/>
    <property type="evidence" value="ECO:0007669"/>
    <property type="project" value="TreeGrafter"/>
</dbReference>
<gene>
    <name evidence="6" type="ORF">NCTC10821_02218</name>
</gene>
<dbReference type="Pfam" id="PF16925">
    <property type="entry name" value="TetR_C_13"/>
    <property type="match status" value="1"/>
</dbReference>
<feature type="domain" description="HTH tetR-type" evidence="5">
    <location>
        <begin position="12"/>
        <end position="72"/>
    </location>
</feature>
<organism evidence="6 7">
    <name type="scientific">Mycolicibacterium tokaiense</name>
    <dbReference type="NCBI Taxonomy" id="39695"/>
    <lineage>
        <taxon>Bacteria</taxon>
        <taxon>Bacillati</taxon>
        <taxon>Actinomycetota</taxon>
        <taxon>Actinomycetes</taxon>
        <taxon>Mycobacteriales</taxon>
        <taxon>Mycobacteriaceae</taxon>
        <taxon>Mycolicibacterium</taxon>
    </lineage>
</organism>
<dbReference type="OrthoDB" id="9806334at2"/>
<keyword evidence="1" id="KW-0805">Transcription regulation</keyword>
<accession>A0A378TFW9</accession>
<dbReference type="Gene3D" id="1.10.357.10">
    <property type="entry name" value="Tetracycline Repressor, domain 2"/>
    <property type="match status" value="1"/>
</dbReference>
<dbReference type="SUPFAM" id="SSF46689">
    <property type="entry name" value="Homeodomain-like"/>
    <property type="match status" value="1"/>
</dbReference>
<reference evidence="6 7" key="1">
    <citation type="submission" date="2018-06" db="EMBL/GenBank/DDBJ databases">
        <authorList>
            <consortium name="Pathogen Informatics"/>
            <person name="Doyle S."/>
        </authorList>
    </citation>
    <scope>NUCLEOTIDE SEQUENCE [LARGE SCALE GENOMIC DNA]</scope>
    <source>
        <strain evidence="6 7">NCTC10821</strain>
    </source>
</reference>
<dbReference type="EMBL" id="UGQT01000001">
    <property type="protein sequence ID" value="STZ58703.1"/>
    <property type="molecule type" value="Genomic_DNA"/>
</dbReference>
<sequence>MPGRRTQQQRRAETEHRLLDAALALIAESGSRAMSTAQVGAAAGYSRGIVTHQFGSKKELLRRAVEHAQILVSVPPDATGLQWILELTARYLALPPDGVAGVTRAFLLMWGEAAANDVNVREVYLERDQWFRDLIAGAVADGIAAGDIRADTDAAAFAYLLVGLLRGTVLQLMLSADPTMHERLRAECLALVRRHLAVTP</sequence>
<feature type="DNA-binding region" description="H-T-H motif" evidence="4">
    <location>
        <begin position="35"/>
        <end position="54"/>
    </location>
</feature>
<dbReference type="PANTHER" id="PTHR30055:SF226">
    <property type="entry name" value="HTH-TYPE TRANSCRIPTIONAL REGULATOR PKSA"/>
    <property type="match status" value="1"/>
</dbReference>
<evidence type="ECO:0000256" key="4">
    <source>
        <dbReference type="PROSITE-ProRule" id="PRU00335"/>
    </source>
</evidence>
<dbReference type="InterPro" id="IPR050109">
    <property type="entry name" value="HTH-type_TetR-like_transc_reg"/>
</dbReference>
<keyword evidence="3" id="KW-0804">Transcription</keyword>
<dbReference type="InterPro" id="IPR036271">
    <property type="entry name" value="Tet_transcr_reg_TetR-rel_C_sf"/>
</dbReference>
<evidence type="ECO:0000313" key="7">
    <source>
        <dbReference type="Proteomes" id="UP000254978"/>
    </source>
</evidence>
<keyword evidence="2 4" id="KW-0238">DNA-binding</keyword>
<dbReference type="Proteomes" id="UP000254978">
    <property type="component" value="Unassembled WGS sequence"/>
</dbReference>
<evidence type="ECO:0000256" key="1">
    <source>
        <dbReference type="ARBA" id="ARBA00023015"/>
    </source>
</evidence>
<dbReference type="Pfam" id="PF00440">
    <property type="entry name" value="TetR_N"/>
    <property type="match status" value="1"/>
</dbReference>
<name>A0A378TFW9_9MYCO</name>
<dbReference type="InterPro" id="IPR001647">
    <property type="entry name" value="HTH_TetR"/>
</dbReference>
<proteinExistence type="predicted"/>
<keyword evidence="7" id="KW-1185">Reference proteome</keyword>
<evidence type="ECO:0000256" key="2">
    <source>
        <dbReference type="ARBA" id="ARBA00023125"/>
    </source>
</evidence>
<dbReference type="PRINTS" id="PR00455">
    <property type="entry name" value="HTHTETR"/>
</dbReference>
<evidence type="ECO:0000259" key="5">
    <source>
        <dbReference type="PROSITE" id="PS50977"/>
    </source>
</evidence>
<dbReference type="AlphaFoldDB" id="A0A378TFW9"/>
<dbReference type="InterPro" id="IPR009057">
    <property type="entry name" value="Homeodomain-like_sf"/>
</dbReference>